<sequence length="59" mass="6653">MVVNSKLIEEAERVIEVYGLNTLAGQFASKIIKANKEPLGKYVERLVPVTLVPFKHNKE</sequence>
<dbReference type="SMR" id="A0A172Q0N2"/>
<accession>A0A172Q0N2</accession>
<protein>
    <submittedName>
        <fullName evidence="1">Uncharacterized protein</fullName>
    </submittedName>
</protein>
<organism evidence="1 2">
    <name type="scientific">Acinetobacter phage vB_AbaM_ME3</name>
    <dbReference type="NCBI Taxonomy" id="1837876"/>
    <lineage>
        <taxon>Viruses</taxon>
        <taxon>Duplodnaviria</taxon>
        <taxon>Heunggongvirae</taxon>
        <taxon>Uroviricota</taxon>
        <taxon>Caudoviricetes</taxon>
        <taxon>Metrivirus</taxon>
        <taxon>Metrivirus ME3</taxon>
    </lineage>
</organism>
<evidence type="ECO:0000313" key="2">
    <source>
        <dbReference type="Proteomes" id="UP000225947"/>
    </source>
</evidence>
<keyword evidence="2" id="KW-1185">Reference proteome</keyword>
<dbReference type="Proteomes" id="UP000225947">
    <property type="component" value="Segment"/>
</dbReference>
<reference evidence="2" key="1">
    <citation type="submission" date="2016-03" db="EMBL/GenBank/DDBJ databases">
        <title>Characterization of Acinetobacter baumannii phage vB_AbaM_ME3.</title>
        <authorList>
            <person name="Buttimer C.T.H."/>
            <person name="Elbreki M."/>
            <person name="Coffey A."/>
        </authorList>
    </citation>
    <scope>NUCLEOTIDE SEQUENCE [LARGE SCALE GENOMIC DNA]</scope>
</reference>
<evidence type="ECO:0000313" key="1">
    <source>
        <dbReference type="EMBL" id="AND75343.1"/>
    </source>
</evidence>
<dbReference type="EMBL" id="KU935715">
    <property type="protein sequence ID" value="AND75343.1"/>
    <property type="molecule type" value="Genomic_DNA"/>
</dbReference>
<gene>
    <name evidence="1" type="ORF">ME3_182</name>
</gene>
<name>A0A172Q0N2_9CAUD</name>
<proteinExistence type="predicted"/>